<dbReference type="InterPro" id="IPR027434">
    <property type="entry name" value="Homing_endonucl"/>
</dbReference>
<dbReference type="AlphaFoldDB" id="A0A088CAK3"/>
<dbReference type="InterPro" id="IPR051289">
    <property type="entry name" value="LAGLIDADG_Endonuclease"/>
</dbReference>
<keyword evidence="2" id="KW-0540">Nuclease</keyword>
<keyword evidence="2" id="KW-0378">Hydrolase</keyword>
<sequence length="154" mass="17400">MNLSLSDELKAAFPNTSNGFQIKRPLVLDKTVTDPYGLSGFISGEGCFYVGLAKSATNKLQEGVQLEMQITQHSRDELLIRSLRNFFGCGTVSAKRGTNVYRYRVSKFLDLTDKVIPFLNKYPILGVKSRDYDDFCHVVSIMKLKQHLTREGLE</sequence>
<dbReference type="GO" id="GO:0004519">
    <property type="term" value="F:endonuclease activity"/>
    <property type="evidence" value="ECO:0007669"/>
    <property type="project" value="UniProtKB-KW"/>
</dbReference>
<reference evidence="2" key="1">
    <citation type="journal article" date="2014" name="PLoS ONE">
        <title>The 203 kbp Mitochondrial Genome of the Phytopathogenic Fungus Sclerotinia borealis Reveals Multiple Invasions of Introns and Genomic Duplications.</title>
        <authorList>
            <person name="Mardanov A.V."/>
            <person name="Beletsky A.V."/>
            <person name="Kadnikov V.V."/>
            <person name="Ignatov A.N."/>
            <person name="Ravin N.V."/>
        </authorList>
    </citation>
    <scope>NUCLEOTIDE SEQUENCE</scope>
    <source>
        <strain evidence="2">F-4128</strain>
    </source>
</reference>
<evidence type="ECO:0000259" key="1">
    <source>
        <dbReference type="Pfam" id="PF00961"/>
    </source>
</evidence>
<keyword evidence="2" id="KW-0255">Endonuclease</keyword>
<dbReference type="PANTHER" id="PTHR36181:SF4">
    <property type="entry name" value="LAGLIDADG ENDONUCLEASE"/>
    <property type="match status" value="1"/>
</dbReference>
<dbReference type="Gene3D" id="3.10.28.10">
    <property type="entry name" value="Homing endonucleases"/>
    <property type="match status" value="1"/>
</dbReference>
<feature type="domain" description="Homing endonuclease LAGLIDADG" evidence="1">
    <location>
        <begin position="38"/>
        <end position="139"/>
    </location>
</feature>
<evidence type="ECO:0000313" key="2">
    <source>
        <dbReference type="EMBL" id="AHX83022.1"/>
    </source>
</evidence>
<dbReference type="RefSeq" id="YP_009072372.1">
    <property type="nucleotide sequence ID" value="NC_025200.1"/>
</dbReference>
<proteinExistence type="predicted"/>
<dbReference type="PANTHER" id="PTHR36181">
    <property type="entry name" value="INTRON-ENCODED ENDONUCLEASE AI3-RELATED"/>
    <property type="match status" value="1"/>
</dbReference>
<dbReference type="SUPFAM" id="SSF55608">
    <property type="entry name" value="Homing endonucleases"/>
    <property type="match status" value="1"/>
</dbReference>
<dbReference type="GeneID" id="20498015"/>
<organism evidence="2">
    <name type="scientific">Sclerotinia borealis</name>
    <dbReference type="NCBI Taxonomy" id="77105"/>
    <lineage>
        <taxon>Eukaryota</taxon>
        <taxon>Fungi</taxon>
        <taxon>Dikarya</taxon>
        <taxon>Ascomycota</taxon>
        <taxon>Pezizomycotina</taxon>
        <taxon>Leotiomycetes</taxon>
        <taxon>Helotiales</taxon>
        <taxon>Sclerotiniaceae</taxon>
        <taxon>Sclerotinia</taxon>
    </lineage>
</organism>
<gene>
    <name evidence="2" type="ORF">SBORM_0060</name>
</gene>
<geneLocation type="mitochondrion" evidence="2"/>
<keyword evidence="2" id="KW-0496">Mitochondrion</keyword>
<dbReference type="FunFam" id="3.10.28.10:FF:000010">
    <property type="entry name" value="LAGLIDADG homing endonuclease I-LtrII"/>
    <property type="match status" value="1"/>
</dbReference>
<protein>
    <submittedName>
        <fullName evidence="2">LAGLIDADG endonuclease</fullName>
    </submittedName>
</protein>
<accession>A0A088CAK3</accession>
<dbReference type="EMBL" id="KJ434027">
    <property type="protein sequence ID" value="AHX83022.1"/>
    <property type="molecule type" value="Genomic_DNA"/>
</dbReference>
<dbReference type="InterPro" id="IPR004860">
    <property type="entry name" value="LAGLIDADG_dom"/>
</dbReference>
<dbReference type="Pfam" id="PF00961">
    <property type="entry name" value="LAGLIDADG_1"/>
    <property type="match status" value="1"/>
</dbReference>
<dbReference type="GO" id="GO:0005739">
    <property type="term" value="C:mitochondrion"/>
    <property type="evidence" value="ECO:0007669"/>
    <property type="project" value="UniProtKB-ARBA"/>
</dbReference>
<name>A0A088CAK3_9HELO</name>